<dbReference type="Proteomes" id="UP000007015">
    <property type="component" value="Chromosome 1"/>
</dbReference>
<evidence type="ECO:0000313" key="2">
    <source>
        <dbReference type="EMBL" id="EAY77103.1"/>
    </source>
</evidence>
<reference evidence="2 3" key="1">
    <citation type="journal article" date="2005" name="PLoS Biol.">
        <title>The genomes of Oryza sativa: a history of duplications.</title>
        <authorList>
            <person name="Yu J."/>
            <person name="Wang J."/>
            <person name="Lin W."/>
            <person name="Li S."/>
            <person name="Li H."/>
            <person name="Zhou J."/>
            <person name="Ni P."/>
            <person name="Dong W."/>
            <person name="Hu S."/>
            <person name="Zeng C."/>
            <person name="Zhang J."/>
            <person name="Zhang Y."/>
            <person name="Li R."/>
            <person name="Xu Z."/>
            <person name="Li S."/>
            <person name="Li X."/>
            <person name="Zheng H."/>
            <person name="Cong L."/>
            <person name="Lin L."/>
            <person name="Yin J."/>
            <person name="Geng J."/>
            <person name="Li G."/>
            <person name="Shi J."/>
            <person name="Liu J."/>
            <person name="Lv H."/>
            <person name="Li J."/>
            <person name="Wang J."/>
            <person name="Deng Y."/>
            <person name="Ran L."/>
            <person name="Shi X."/>
            <person name="Wang X."/>
            <person name="Wu Q."/>
            <person name="Li C."/>
            <person name="Ren X."/>
            <person name="Wang J."/>
            <person name="Wang X."/>
            <person name="Li D."/>
            <person name="Liu D."/>
            <person name="Zhang X."/>
            <person name="Ji Z."/>
            <person name="Zhao W."/>
            <person name="Sun Y."/>
            <person name="Zhang Z."/>
            <person name="Bao J."/>
            <person name="Han Y."/>
            <person name="Dong L."/>
            <person name="Ji J."/>
            <person name="Chen P."/>
            <person name="Wu S."/>
            <person name="Liu J."/>
            <person name="Xiao Y."/>
            <person name="Bu D."/>
            <person name="Tan J."/>
            <person name="Yang L."/>
            <person name="Ye C."/>
            <person name="Zhang J."/>
            <person name="Xu J."/>
            <person name="Zhou Y."/>
            <person name="Yu Y."/>
            <person name="Zhang B."/>
            <person name="Zhuang S."/>
            <person name="Wei H."/>
            <person name="Liu B."/>
            <person name="Lei M."/>
            <person name="Yu H."/>
            <person name="Li Y."/>
            <person name="Xu H."/>
            <person name="Wei S."/>
            <person name="He X."/>
            <person name="Fang L."/>
            <person name="Zhang Z."/>
            <person name="Zhang Y."/>
            <person name="Huang X."/>
            <person name="Su Z."/>
            <person name="Tong W."/>
            <person name="Li J."/>
            <person name="Tong Z."/>
            <person name="Li S."/>
            <person name="Ye J."/>
            <person name="Wang L."/>
            <person name="Fang L."/>
            <person name="Lei T."/>
            <person name="Chen C."/>
            <person name="Chen H."/>
            <person name="Xu Z."/>
            <person name="Li H."/>
            <person name="Huang H."/>
            <person name="Zhang F."/>
            <person name="Xu H."/>
            <person name="Li N."/>
            <person name="Zhao C."/>
            <person name="Li S."/>
            <person name="Dong L."/>
            <person name="Huang Y."/>
            <person name="Li L."/>
            <person name="Xi Y."/>
            <person name="Qi Q."/>
            <person name="Li W."/>
            <person name="Zhang B."/>
            <person name="Hu W."/>
            <person name="Zhang Y."/>
            <person name="Tian X."/>
            <person name="Jiao Y."/>
            <person name="Liang X."/>
            <person name="Jin J."/>
            <person name="Gao L."/>
            <person name="Zheng W."/>
            <person name="Hao B."/>
            <person name="Liu S."/>
            <person name="Wang W."/>
            <person name="Yuan L."/>
            <person name="Cao M."/>
            <person name="McDermott J."/>
            <person name="Samudrala R."/>
            <person name="Wang J."/>
            <person name="Wong G.K."/>
            <person name="Yang H."/>
        </authorList>
    </citation>
    <scope>NUCLEOTIDE SEQUENCE [LARGE SCALE GENOMIC DNA]</scope>
    <source>
        <strain evidence="3">cv. 93-11</strain>
    </source>
</reference>
<feature type="compositionally biased region" description="Acidic residues" evidence="1">
    <location>
        <begin position="49"/>
        <end position="60"/>
    </location>
</feature>
<dbReference type="Gramene" id="BGIOSGA000188-TA">
    <property type="protein sequence ID" value="BGIOSGA000188-PA"/>
    <property type="gene ID" value="BGIOSGA000188"/>
</dbReference>
<keyword evidence="3" id="KW-1185">Reference proteome</keyword>
<dbReference type="AlphaFoldDB" id="A2WYQ7"/>
<proteinExistence type="predicted"/>
<evidence type="ECO:0000313" key="3">
    <source>
        <dbReference type="Proteomes" id="UP000007015"/>
    </source>
</evidence>
<feature type="region of interest" description="Disordered" evidence="1">
    <location>
        <begin position="49"/>
        <end position="73"/>
    </location>
</feature>
<dbReference type="OMA" id="RNEEIPH"/>
<sequence>MWSVRVTTIRWRRWRGDDGGGETDLALTRAGASDCSGLVGDDADDAAEEMDATGEDDADDGSSGSEGGLFGGQLQSNIDSIVATDKIPAAARPRRNPRNEEIPHTEDNEVVVFGAFFTAGLGLPVSPLVARVHEQFGLELPQLTANEVARLAIYEYAMRVDGLRASARHFASLHFASCQPKLVIDGGETKALDFTSVNFQVRPGLTKYFPARAASDRWSTGWSQCWLYLDIRVGSGLHSTNKAILYCRLPEVDANEEGLDHLHQSLRRVADRLGMRDLTEEFVMLRVTPLQDGWEHNLTSGDKDTAGAYLGLMSSTALLIPVSAAIVEAEKILGKPLLKEKQERVQRIGSWDRANG</sequence>
<protein>
    <submittedName>
        <fullName evidence="2">Uncharacterized protein</fullName>
    </submittedName>
</protein>
<dbReference type="EMBL" id="CM000126">
    <property type="protein sequence ID" value="EAY77103.1"/>
    <property type="molecule type" value="Genomic_DNA"/>
</dbReference>
<gene>
    <name evidence="2" type="ORF">OsI_05064</name>
</gene>
<dbReference type="HOGENOM" id="CLU_779349_0_0_1"/>
<accession>A2WYQ7</accession>
<organism evidence="2 3">
    <name type="scientific">Oryza sativa subsp. indica</name>
    <name type="common">Rice</name>
    <dbReference type="NCBI Taxonomy" id="39946"/>
    <lineage>
        <taxon>Eukaryota</taxon>
        <taxon>Viridiplantae</taxon>
        <taxon>Streptophyta</taxon>
        <taxon>Embryophyta</taxon>
        <taxon>Tracheophyta</taxon>
        <taxon>Spermatophyta</taxon>
        <taxon>Magnoliopsida</taxon>
        <taxon>Liliopsida</taxon>
        <taxon>Poales</taxon>
        <taxon>Poaceae</taxon>
        <taxon>BOP clade</taxon>
        <taxon>Oryzoideae</taxon>
        <taxon>Oryzeae</taxon>
        <taxon>Oryzinae</taxon>
        <taxon>Oryza</taxon>
        <taxon>Oryza sativa</taxon>
    </lineage>
</organism>
<name>A2WYQ7_ORYSI</name>
<evidence type="ECO:0000256" key="1">
    <source>
        <dbReference type="SAM" id="MobiDB-lite"/>
    </source>
</evidence>